<organism evidence="1 2">
    <name type="scientific">Monilinia vaccinii-corymbosi</name>
    <dbReference type="NCBI Taxonomy" id="61207"/>
    <lineage>
        <taxon>Eukaryota</taxon>
        <taxon>Fungi</taxon>
        <taxon>Dikarya</taxon>
        <taxon>Ascomycota</taxon>
        <taxon>Pezizomycotina</taxon>
        <taxon>Leotiomycetes</taxon>
        <taxon>Helotiales</taxon>
        <taxon>Sclerotiniaceae</taxon>
        <taxon>Monilinia</taxon>
    </lineage>
</organism>
<sequence>MAIGRSASLASNNFVLSRASISLNYEGLIMKSNALCDPGFLKYNYTLNVPAFINVYASTELDTVASPVLAGNIVN</sequence>
<evidence type="ECO:0000313" key="2">
    <source>
        <dbReference type="Proteomes" id="UP000672032"/>
    </source>
</evidence>
<dbReference type="AlphaFoldDB" id="A0A8A3P8E7"/>
<accession>A0A8A3P8E7</accession>
<keyword evidence="2" id="KW-1185">Reference proteome</keyword>
<reference evidence="1" key="1">
    <citation type="submission" date="2020-10" db="EMBL/GenBank/DDBJ databases">
        <title>Genome Sequence of Monilinia vaccinii-corymbosi Sheds Light on Mummy Berry Disease Infection of Blueberry and Mating Type.</title>
        <authorList>
            <person name="Yow A.G."/>
            <person name="Zhang Y."/>
            <person name="Bansal K."/>
            <person name="Eacker S.M."/>
            <person name="Sullivan S."/>
            <person name="Liachko I."/>
            <person name="Cubeta M.A."/>
            <person name="Rollins J.A."/>
            <person name="Ashrafi H."/>
        </authorList>
    </citation>
    <scope>NUCLEOTIDE SEQUENCE</scope>
    <source>
        <strain evidence="1">RL-1</strain>
    </source>
</reference>
<dbReference type="Proteomes" id="UP000672032">
    <property type="component" value="Chromosome 1"/>
</dbReference>
<dbReference type="EMBL" id="CP063405">
    <property type="protein sequence ID" value="QSZ29469.1"/>
    <property type="molecule type" value="Genomic_DNA"/>
</dbReference>
<protein>
    <submittedName>
        <fullName evidence="1">Uncharacterized protein</fullName>
    </submittedName>
</protein>
<evidence type="ECO:0000313" key="1">
    <source>
        <dbReference type="EMBL" id="QSZ29469.1"/>
    </source>
</evidence>
<name>A0A8A3P8E7_9HELO</name>
<proteinExistence type="predicted"/>
<gene>
    <name evidence="1" type="ORF">DSL72_003983</name>
</gene>